<evidence type="ECO:0000313" key="2">
    <source>
        <dbReference type="EMBL" id="KTD22871.1"/>
    </source>
</evidence>
<organism evidence="2 3">
    <name type="scientific">Legionella lansingensis</name>
    <dbReference type="NCBI Taxonomy" id="45067"/>
    <lineage>
        <taxon>Bacteria</taxon>
        <taxon>Pseudomonadati</taxon>
        <taxon>Pseudomonadota</taxon>
        <taxon>Gammaproteobacteria</taxon>
        <taxon>Legionellales</taxon>
        <taxon>Legionellaceae</taxon>
        <taxon>Legionella</taxon>
    </lineage>
</organism>
<name>A0A0W0VRS4_9GAMM</name>
<evidence type="ECO:0000256" key="1">
    <source>
        <dbReference type="SAM" id="SignalP"/>
    </source>
</evidence>
<reference evidence="2 3" key="1">
    <citation type="submission" date="2015-11" db="EMBL/GenBank/DDBJ databases">
        <title>Genomic analysis of 38 Legionella species identifies large and diverse effector repertoires.</title>
        <authorList>
            <person name="Burstein D."/>
            <person name="Amaro F."/>
            <person name="Zusman T."/>
            <person name="Lifshitz Z."/>
            <person name="Cohen O."/>
            <person name="Gilbert J.A."/>
            <person name="Pupko T."/>
            <person name="Shuman H.A."/>
            <person name="Segal G."/>
        </authorList>
    </citation>
    <scope>NUCLEOTIDE SEQUENCE [LARGE SCALE GENOMIC DNA]</scope>
    <source>
        <strain evidence="2 3">ATCC 49751</strain>
    </source>
</reference>
<feature type="signal peptide" evidence="1">
    <location>
        <begin position="1"/>
        <end position="23"/>
    </location>
</feature>
<gene>
    <name evidence="2" type="ORF">Llan_0988</name>
</gene>
<dbReference type="PATRIC" id="fig|45067.4.peg.1029"/>
<protein>
    <submittedName>
        <fullName evidence="2">Uncharacterized protein</fullName>
    </submittedName>
</protein>
<proteinExistence type="predicted"/>
<feature type="chain" id="PRO_5006915036" evidence="1">
    <location>
        <begin position="24"/>
        <end position="83"/>
    </location>
</feature>
<dbReference type="AlphaFoldDB" id="A0A0W0VRS4"/>
<evidence type="ECO:0000313" key="3">
    <source>
        <dbReference type="Proteomes" id="UP000054869"/>
    </source>
</evidence>
<dbReference type="EMBL" id="LNYI01000020">
    <property type="protein sequence ID" value="KTD22871.1"/>
    <property type="molecule type" value="Genomic_DNA"/>
</dbReference>
<keyword evidence="1" id="KW-0732">Signal</keyword>
<comment type="caution">
    <text evidence="2">The sequence shown here is derived from an EMBL/GenBank/DDBJ whole genome shotgun (WGS) entry which is preliminary data.</text>
</comment>
<sequence length="83" mass="8547">MNGVLKLVLGGLLLATMASGFSASRTDLTKNWICTTNASSSADAAEQAADKKLSETKASANNAFASAAANCRDCTKITCEVED</sequence>
<dbReference type="Proteomes" id="UP000054869">
    <property type="component" value="Unassembled WGS sequence"/>
</dbReference>
<dbReference type="RefSeq" id="WP_028373485.1">
    <property type="nucleotide sequence ID" value="NZ_LNYI01000020.1"/>
</dbReference>
<dbReference type="eggNOG" id="ENOG5031EFS">
    <property type="taxonomic scope" value="Bacteria"/>
</dbReference>
<keyword evidence="3" id="KW-1185">Reference proteome</keyword>
<accession>A0A0W0VRS4</accession>